<name>A0ABT2SJD0_9FIRM</name>
<dbReference type="EMBL" id="JAOQKE010000002">
    <property type="protein sequence ID" value="MCU6724395.1"/>
    <property type="molecule type" value="Genomic_DNA"/>
</dbReference>
<organism evidence="2 3">
    <name type="scientific">Muricoprocola aceti</name>
    <dbReference type="NCBI Taxonomy" id="2981772"/>
    <lineage>
        <taxon>Bacteria</taxon>
        <taxon>Bacillati</taxon>
        <taxon>Bacillota</taxon>
        <taxon>Clostridia</taxon>
        <taxon>Lachnospirales</taxon>
        <taxon>Lachnospiraceae</taxon>
        <taxon>Muricoprocola</taxon>
    </lineage>
</organism>
<evidence type="ECO:0000313" key="2">
    <source>
        <dbReference type="EMBL" id="MCU6724395.1"/>
    </source>
</evidence>
<proteinExistence type="predicted"/>
<evidence type="ECO:0000313" key="3">
    <source>
        <dbReference type="Proteomes" id="UP001652338"/>
    </source>
</evidence>
<feature type="chain" id="PRO_5045406319" evidence="1">
    <location>
        <begin position="25"/>
        <end position="345"/>
    </location>
</feature>
<accession>A0ABT2SJD0</accession>
<keyword evidence="1" id="KW-0732">Signal</keyword>
<evidence type="ECO:0000256" key="1">
    <source>
        <dbReference type="SAM" id="SignalP"/>
    </source>
</evidence>
<protein>
    <submittedName>
        <fullName evidence="2">Uncharacterized protein</fullName>
    </submittedName>
</protein>
<reference evidence="2 3" key="1">
    <citation type="journal article" date="2021" name="ISME Commun">
        <title>Automated analysis of genomic sequences facilitates high-throughput and comprehensive description of bacteria.</title>
        <authorList>
            <person name="Hitch T.C.A."/>
        </authorList>
    </citation>
    <scope>NUCLEOTIDE SEQUENCE [LARGE SCALE GENOMIC DNA]</scope>
    <source>
        <strain evidence="2 3">Sanger_29</strain>
    </source>
</reference>
<dbReference type="RefSeq" id="WP_262653711.1">
    <property type="nucleotide sequence ID" value="NZ_JAOQKE010000002.1"/>
</dbReference>
<sequence length="345" mass="39007">MRKDLMISGICALSLIMLTQNAYAQTYEKESASCKVRFQCELEVPENWNGEEIPKFILESVHFADSEKAYANFIEGKEILEKHSTPASDLYPEENHYVLADGTNVGIGIEFGISTKNSTYYAQIGVTNAENMEKFTSATESIVNEQDAVQKVKETLENAGYTVENLVFQTSSLSADILREIENQYVAEGLMEESKRKPEWTSEDDVCIVYARQTVSGIPVYPELSVMVQALAYDTPESSPVIAVCSTRGIESLRVYGLYNFQEDGENVPLKGFDEIAATVETKYENLLDEATYTVTRAKFYERAYINEDQQYTAEPIWYLEVNNNNSQKYVMLVNAETGKEIYLM</sequence>
<comment type="caution">
    <text evidence="2">The sequence shown here is derived from an EMBL/GenBank/DDBJ whole genome shotgun (WGS) entry which is preliminary data.</text>
</comment>
<keyword evidence="3" id="KW-1185">Reference proteome</keyword>
<dbReference type="Proteomes" id="UP001652338">
    <property type="component" value="Unassembled WGS sequence"/>
</dbReference>
<gene>
    <name evidence="2" type="ORF">OCV47_03310</name>
</gene>
<feature type="signal peptide" evidence="1">
    <location>
        <begin position="1"/>
        <end position="24"/>
    </location>
</feature>